<sequence length="315" mass="35997">MIEPVKGVIKIKNKLVVIVGPTAVGKTDLSLRIAQKFNGEVISGDSMQVYKGLDIGTAKIKPTEMQGIKHHLIDCREVNERWSVAEFISEAKQIMADCWQRGKLPLIVGGTGFYVQALLDGYQLGQDNYEETEIRTELEEYVKAHGTQALWQQLAAVDAKAAAKIPVNNVRRVIRALEVYRKTGKLFSSQEDEAQNSFEPLVLGLTTERTVLYERINHRVELMLADGLEAEARSLYEHGNLEMPAALGIGYKEFYPYFQGEYSYERAVELIKRNSRRYAKRQLTWFRNKMDVKWFDLIEHPQQEAAIMKLIEEVV</sequence>
<comment type="caution">
    <text evidence="10">Lacks conserved residue(s) required for the propagation of feature annotation.</text>
</comment>
<dbReference type="InterPro" id="IPR018022">
    <property type="entry name" value="IPT"/>
</dbReference>
<dbReference type="EC" id="2.5.1.75" evidence="10"/>
<evidence type="ECO:0000313" key="12">
    <source>
        <dbReference type="EMBL" id="KRM63578.1"/>
    </source>
</evidence>
<feature type="site" description="Interaction with substrate tRNA" evidence="10">
    <location>
        <position position="135"/>
    </location>
</feature>
<keyword evidence="5 10" id="KW-0819">tRNA processing</keyword>
<dbReference type="Gene3D" id="1.10.20.140">
    <property type="match status" value="1"/>
</dbReference>
<comment type="cofactor">
    <cofactor evidence="1 10">
        <name>Mg(2+)</name>
        <dbReference type="ChEBI" id="CHEBI:18420"/>
    </cofactor>
</comment>
<evidence type="ECO:0000256" key="10">
    <source>
        <dbReference type="HAMAP-Rule" id="MF_00185"/>
    </source>
</evidence>
<dbReference type="EMBL" id="AYYP01000060">
    <property type="protein sequence ID" value="KRM63578.1"/>
    <property type="molecule type" value="Genomic_DNA"/>
</dbReference>
<dbReference type="InterPro" id="IPR008144">
    <property type="entry name" value="Guanylate_kin-like_dom"/>
</dbReference>
<feature type="domain" description="Guanylate kinase-like" evidence="11">
    <location>
        <begin position="13"/>
        <end position="221"/>
    </location>
</feature>
<evidence type="ECO:0000256" key="6">
    <source>
        <dbReference type="ARBA" id="ARBA00022741"/>
    </source>
</evidence>
<evidence type="ECO:0000256" key="3">
    <source>
        <dbReference type="ARBA" id="ARBA00005842"/>
    </source>
</evidence>
<evidence type="ECO:0000256" key="5">
    <source>
        <dbReference type="ARBA" id="ARBA00022694"/>
    </source>
</evidence>
<dbReference type="PATRIC" id="fig|1423718.3.peg.378"/>
<dbReference type="Proteomes" id="UP000051008">
    <property type="component" value="Unassembled WGS sequence"/>
</dbReference>
<dbReference type="GO" id="GO:0006400">
    <property type="term" value="P:tRNA modification"/>
    <property type="evidence" value="ECO:0007669"/>
    <property type="project" value="TreeGrafter"/>
</dbReference>
<name>A0A0R2AA50_9LACO</name>
<dbReference type="PANTHER" id="PTHR11088">
    <property type="entry name" value="TRNA DIMETHYLALLYLTRANSFERASE"/>
    <property type="match status" value="1"/>
</dbReference>
<comment type="subunit">
    <text evidence="10">Monomer.</text>
</comment>
<protein>
    <recommendedName>
        <fullName evidence="10">tRNA dimethylallyltransferase</fullName>
        <ecNumber evidence="10">2.5.1.75</ecNumber>
    </recommendedName>
    <alternativeName>
        <fullName evidence="10">Dimethylallyl diphosphate:tRNA dimethylallyltransferase</fullName>
        <shortName evidence="10">DMAPP:tRNA dimethylallyltransferase</shortName>
        <shortName evidence="10">DMATase</shortName>
    </alternativeName>
    <alternativeName>
        <fullName evidence="10">Isopentenyl-diphosphate:tRNA isopentenyltransferase</fullName>
        <shortName evidence="10">IPP transferase</shortName>
        <shortName evidence="10">IPPT</shortName>
        <shortName evidence="10">IPTase</shortName>
    </alternativeName>
</protein>
<dbReference type="NCBIfam" id="TIGR00174">
    <property type="entry name" value="miaA"/>
    <property type="match status" value="1"/>
</dbReference>
<dbReference type="AlphaFoldDB" id="A0A0R2AA50"/>
<evidence type="ECO:0000256" key="9">
    <source>
        <dbReference type="ARBA" id="ARBA00049563"/>
    </source>
</evidence>
<feature type="region of interest" description="Interaction with substrate tRNA" evidence="10">
    <location>
        <begin position="45"/>
        <end position="48"/>
    </location>
</feature>
<feature type="binding site" evidence="10">
    <location>
        <begin position="22"/>
        <end position="27"/>
    </location>
    <ligand>
        <name>substrate</name>
    </ligand>
</feature>
<evidence type="ECO:0000256" key="1">
    <source>
        <dbReference type="ARBA" id="ARBA00001946"/>
    </source>
</evidence>
<gene>
    <name evidence="10" type="primary">miaA</name>
    <name evidence="12" type="ORF">FC14_GL000360</name>
</gene>
<dbReference type="GO" id="GO:0052381">
    <property type="term" value="F:tRNA dimethylallyltransferase activity"/>
    <property type="evidence" value="ECO:0007669"/>
    <property type="project" value="UniProtKB-UniRule"/>
</dbReference>
<dbReference type="InterPro" id="IPR039657">
    <property type="entry name" value="Dimethylallyltransferase"/>
</dbReference>
<organism evidence="12 13">
    <name type="scientific">Ligilactobacillus agilis DSM 20509</name>
    <dbReference type="NCBI Taxonomy" id="1423718"/>
    <lineage>
        <taxon>Bacteria</taxon>
        <taxon>Bacillati</taxon>
        <taxon>Bacillota</taxon>
        <taxon>Bacilli</taxon>
        <taxon>Lactobacillales</taxon>
        <taxon>Lactobacillaceae</taxon>
        <taxon>Ligilactobacillus</taxon>
    </lineage>
</organism>
<dbReference type="InterPro" id="IPR027417">
    <property type="entry name" value="P-loop_NTPase"/>
</dbReference>
<keyword evidence="13" id="KW-1185">Reference proteome</keyword>
<evidence type="ECO:0000313" key="13">
    <source>
        <dbReference type="Proteomes" id="UP000051008"/>
    </source>
</evidence>
<dbReference type="PROSITE" id="PS50052">
    <property type="entry name" value="GUANYLATE_KINASE_2"/>
    <property type="match status" value="1"/>
</dbReference>
<evidence type="ECO:0000256" key="7">
    <source>
        <dbReference type="ARBA" id="ARBA00022840"/>
    </source>
</evidence>
<dbReference type="HAMAP" id="MF_00185">
    <property type="entry name" value="IPP_trans"/>
    <property type="match status" value="1"/>
</dbReference>
<dbReference type="PANTHER" id="PTHR11088:SF60">
    <property type="entry name" value="TRNA DIMETHYLALLYLTRANSFERASE"/>
    <property type="match status" value="1"/>
</dbReference>
<evidence type="ECO:0000256" key="8">
    <source>
        <dbReference type="ARBA" id="ARBA00022842"/>
    </source>
</evidence>
<dbReference type="Gene3D" id="3.40.50.300">
    <property type="entry name" value="P-loop containing nucleotide triphosphate hydrolases"/>
    <property type="match status" value="1"/>
</dbReference>
<comment type="similarity">
    <text evidence="3 10">Belongs to the IPP transferase family.</text>
</comment>
<feature type="binding site" evidence="10">
    <location>
        <begin position="20"/>
        <end position="27"/>
    </location>
    <ligand>
        <name>ATP</name>
        <dbReference type="ChEBI" id="CHEBI:30616"/>
    </ligand>
</feature>
<evidence type="ECO:0000256" key="2">
    <source>
        <dbReference type="ARBA" id="ARBA00003213"/>
    </source>
</evidence>
<reference evidence="12 13" key="1">
    <citation type="journal article" date="2015" name="Genome Announc.">
        <title>Expanding the biotechnology potential of lactobacilli through comparative genomics of 213 strains and associated genera.</title>
        <authorList>
            <person name="Sun Z."/>
            <person name="Harris H.M."/>
            <person name="McCann A."/>
            <person name="Guo C."/>
            <person name="Argimon S."/>
            <person name="Zhang W."/>
            <person name="Yang X."/>
            <person name="Jeffery I.B."/>
            <person name="Cooney J.C."/>
            <person name="Kagawa T.F."/>
            <person name="Liu W."/>
            <person name="Song Y."/>
            <person name="Salvetti E."/>
            <person name="Wrobel A."/>
            <person name="Rasinkangas P."/>
            <person name="Parkhill J."/>
            <person name="Rea M.C."/>
            <person name="O'Sullivan O."/>
            <person name="Ritari J."/>
            <person name="Douillard F.P."/>
            <person name="Paul Ross R."/>
            <person name="Yang R."/>
            <person name="Briner A.E."/>
            <person name="Felis G.E."/>
            <person name="de Vos W.M."/>
            <person name="Barrangou R."/>
            <person name="Klaenhammer T.R."/>
            <person name="Caufield P.W."/>
            <person name="Cui Y."/>
            <person name="Zhang H."/>
            <person name="O'Toole P.W."/>
        </authorList>
    </citation>
    <scope>NUCLEOTIDE SEQUENCE [LARGE SCALE GENOMIC DNA]</scope>
    <source>
        <strain evidence="12 13">DSM 20509</strain>
    </source>
</reference>
<keyword evidence="7 10" id="KW-0067">ATP-binding</keyword>
<proteinExistence type="inferred from homology"/>
<comment type="function">
    <text evidence="2 10">Catalyzes the transfer of a dimethylallyl group onto the adenine at position 37 in tRNAs that read codons beginning with uridine, leading to the formation of N6-(dimethylallyl)adenosine (i(6)A).</text>
</comment>
<dbReference type="SUPFAM" id="SSF52540">
    <property type="entry name" value="P-loop containing nucleoside triphosphate hydrolases"/>
    <property type="match status" value="1"/>
</dbReference>
<keyword evidence="4 10" id="KW-0808">Transferase</keyword>
<dbReference type="GO" id="GO:0005524">
    <property type="term" value="F:ATP binding"/>
    <property type="evidence" value="ECO:0007669"/>
    <property type="project" value="UniProtKB-UniRule"/>
</dbReference>
<dbReference type="Pfam" id="PF01715">
    <property type="entry name" value="IPPT"/>
    <property type="match status" value="1"/>
</dbReference>
<feature type="site" description="Interaction with substrate tRNA" evidence="10">
    <location>
        <position position="111"/>
    </location>
</feature>
<accession>A0A0R2AA50</accession>
<evidence type="ECO:0000259" key="11">
    <source>
        <dbReference type="PROSITE" id="PS50052"/>
    </source>
</evidence>
<keyword evidence="8 10" id="KW-0460">Magnesium</keyword>
<comment type="caution">
    <text evidence="12">The sequence shown here is derived from an EMBL/GenBank/DDBJ whole genome shotgun (WGS) entry which is preliminary data.</text>
</comment>
<evidence type="ECO:0000256" key="4">
    <source>
        <dbReference type="ARBA" id="ARBA00022679"/>
    </source>
</evidence>
<keyword evidence="6 10" id="KW-0547">Nucleotide-binding</keyword>
<comment type="catalytic activity">
    <reaction evidence="9 10">
        <text>adenosine(37) in tRNA + dimethylallyl diphosphate = N(6)-dimethylallyladenosine(37) in tRNA + diphosphate</text>
        <dbReference type="Rhea" id="RHEA:26482"/>
        <dbReference type="Rhea" id="RHEA-COMP:10162"/>
        <dbReference type="Rhea" id="RHEA-COMP:10375"/>
        <dbReference type="ChEBI" id="CHEBI:33019"/>
        <dbReference type="ChEBI" id="CHEBI:57623"/>
        <dbReference type="ChEBI" id="CHEBI:74411"/>
        <dbReference type="ChEBI" id="CHEBI:74415"/>
        <dbReference type="EC" id="2.5.1.75"/>
    </reaction>
</comment>